<dbReference type="RefSeq" id="WP_197662179.1">
    <property type="nucleotide sequence ID" value="NZ_JAEAGR010000015.1"/>
</dbReference>
<gene>
    <name evidence="3" type="ORF">I5677_13615</name>
</gene>
<dbReference type="Gene3D" id="1.10.287.70">
    <property type="match status" value="1"/>
</dbReference>
<dbReference type="SUPFAM" id="SSF81324">
    <property type="entry name" value="Voltage-gated potassium channels"/>
    <property type="match status" value="1"/>
</dbReference>
<reference evidence="3" key="1">
    <citation type="submission" date="2020-12" db="EMBL/GenBank/DDBJ databases">
        <title>M. sibirica DSM 26468T genome.</title>
        <authorList>
            <person name="Thieme N."/>
            <person name="Rettenmaier R."/>
            <person name="Zverlov V."/>
            <person name="Liebl W."/>
        </authorList>
    </citation>
    <scope>NUCLEOTIDE SEQUENCE</scope>
    <source>
        <strain evidence="3">DSM 26468</strain>
    </source>
</reference>
<keyword evidence="1" id="KW-0472">Membrane</keyword>
<protein>
    <submittedName>
        <fullName evidence="3">Two pore domain potassium channel family protein</fullName>
    </submittedName>
</protein>
<keyword evidence="3" id="KW-0407">Ion channel</keyword>
<proteinExistence type="predicted"/>
<dbReference type="InterPro" id="IPR013099">
    <property type="entry name" value="K_chnl_dom"/>
</dbReference>
<feature type="transmembrane region" description="Helical" evidence="1">
    <location>
        <begin position="273"/>
        <end position="296"/>
    </location>
</feature>
<keyword evidence="1" id="KW-0812">Transmembrane</keyword>
<comment type="caution">
    <text evidence="3">The sequence shown here is derived from an EMBL/GenBank/DDBJ whole genome shotgun (WGS) entry which is preliminary data.</text>
</comment>
<feature type="domain" description="Potassium channel" evidence="2">
    <location>
        <begin position="243"/>
        <end position="297"/>
    </location>
</feature>
<dbReference type="EMBL" id="JAEAGR010000015">
    <property type="protein sequence ID" value="MBH1941935.1"/>
    <property type="molecule type" value="Genomic_DNA"/>
</dbReference>
<sequence>MRSILLYFINFIKKHKAIGCLMVYLAVWFFFGIVYYVLANIYQGEMFYFQNDILTKSKVVSFQKELDIKVDYDIAKALFKEDNDVTLLKMSEGDYPLLTYKLSGVGLNPIGMNWVKFYYSQWKQKKYNFFRLDLIKEHRQITGATHYNILKLTVCHIPDSTFLRSRPGQYITLPKEYMNYIKKQQTYYITLDDDFLGNFNYDRYLPLNHDLYIISNSVNLLDQEFNKAFEVIYQYQNNHDFTYPLPDFLYFSSVAISTLGYGDILPNSMLIRMLVMVETLLGTIILAVFIAFYLDYLKMKNTNHKKSPL</sequence>
<keyword evidence="4" id="KW-1185">Reference proteome</keyword>
<dbReference type="Proteomes" id="UP000623269">
    <property type="component" value="Unassembled WGS sequence"/>
</dbReference>
<dbReference type="Pfam" id="PF07885">
    <property type="entry name" value="Ion_trans_2"/>
    <property type="match status" value="1"/>
</dbReference>
<evidence type="ECO:0000259" key="2">
    <source>
        <dbReference type="Pfam" id="PF07885"/>
    </source>
</evidence>
<dbReference type="AlphaFoldDB" id="A0A8J7KX11"/>
<keyword evidence="3" id="KW-0813">Transport</keyword>
<organism evidence="3 4">
    <name type="scientific">Mobilitalea sibirica</name>
    <dbReference type="NCBI Taxonomy" id="1462919"/>
    <lineage>
        <taxon>Bacteria</taxon>
        <taxon>Bacillati</taxon>
        <taxon>Bacillota</taxon>
        <taxon>Clostridia</taxon>
        <taxon>Lachnospirales</taxon>
        <taxon>Lachnospiraceae</taxon>
        <taxon>Mobilitalea</taxon>
    </lineage>
</organism>
<evidence type="ECO:0000256" key="1">
    <source>
        <dbReference type="SAM" id="Phobius"/>
    </source>
</evidence>
<keyword evidence="1" id="KW-1133">Transmembrane helix</keyword>
<keyword evidence="3" id="KW-0406">Ion transport</keyword>
<accession>A0A8J7KX11</accession>
<evidence type="ECO:0000313" key="3">
    <source>
        <dbReference type="EMBL" id="MBH1941935.1"/>
    </source>
</evidence>
<dbReference type="GO" id="GO:0034220">
    <property type="term" value="P:monoatomic ion transmembrane transport"/>
    <property type="evidence" value="ECO:0007669"/>
    <property type="project" value="UniProtKB-KW"/>
</dbReference>
<feature type="transmembrane region" description="Helical" evidence="1">
    <location>
        <begin position="21"/>
        <end position="42"/>
    </location>
</feature>
<name>A0A8J7KX11_9FIRM</name>
<evidence type="ECO:0000313" key="4">
    <source>
        <dbReference type="Proteomes" id="UP000623269"/>
    </source>
</evidence>